<protein>
    <submittedName>
        <fullName evidence="1">Uncharacterized protein</fullName>
    </submittedName>
</protein>
<keyword evidence="2" id="KW-1185">Reference proteome</keyword>
<dbReference type="PATRIC" id="fig|595434.4.peg.4838"/>
<gene>
    <name evidence="1" type="ORF">RISK_005096</name>
</gene>
<dbReference type="Proteomes" id="UP000036367">
    <property type="component" value="Unassembled WGS sequence"/>
</dbReference>
<dbReference type="AlphaFoldDB" id="A0A0J1B7I6"/>
<organism evidence="1 2">
    <name type="scientific">Rhodopirellula islandica</name>
    <dbReference type="NCBI Taxonomy" id="595434"/>
    <lineage>
        <taxon>Bacteria</taxon>
        <taxon>Pseudomonadati</taxon>
        <taxon>Planctomycetota</taxon>
        <taxon>Planctomycetia</taxon>
        <taxon>Pirellulales</taxon>
        <taxon>Pirellulaceae</taxon>
        <taxon>Rhodopirellula</taxon>
    </lineage>
</organism>
<evidence type="ECO:0000313" key="2">
    <source>
        <dbReference type="Proteomes" id="UP000036367"/>
    </source>
</evidence>
<reference evidence="1" key="1">
    <citation type="submission" date="2015-05" db="EMBL/GenBank/DDBJ databases">
        <title>Permanent draft genome of Rhodopirellula islandicus K833.</title>
        <authorList>
            <person name="Kizina J."/>
            <person name="Richter M."/>
            <person name="Glockner F.O."/>
            <person name="Harder J."/>
        </authorList>
    </citation>
    <scope>NUCLEOTIDE SEQUENCE [LARGE SCALE GENOMIC DNA]</scope>
    <source>
        <strain evidence="1">K833</strain>
    </source>
</reference>
<evidence type="ECO:0000313" key="1">
    <source>
        <dbReference type="EMBL" id="KLU02800.1"/>
    </source>
</evidence>
<comment type="caution">
    <text evidence="1">The sequence shown here is derived from an EMBL/GenBank/DDBJ whole genome shotgun (WGS) entry which is preliminary data.</text>
</comment>
<accession>A0A0J1B7I6</accession>
<dbReference type="EMBL" id="LECT01000043">
    <property type="protein sequence ID" value="KLU02800.1"/>
    <property type="molecule type" value="Genomic_DNA"/>
</dbReference>
<proteinExistence type="predicted"/>
<name>A0A0J1B7I6_RHOIS</name>
<sequence length="38" mass="4077">MTPWNALDTSSAKLPAANVGSGKPTLISILFPFDRDPF</sequence>